<dbReference type="EMBL" id="VSSQ01108105">
    <property type="protein sequence ID" value="MPN46984.1"/>
    <property type="molecule type" value="Genomic_DNA"/>
</dbReference>
<accession>A0A645IFA8</accession>
<sequence>MLVCIARNSRDRGRSGVAIDDSRIVAAERKSSVGNQRAADVNIDCAAIRKRKRAAALNLQYAFRNPEIVCAKEQGHP</sequence>
<reference evidence="1" key="1">
    <citation type="submission" date="2019-08" db="EMBL/GenBank/DDBJ databases">
        <authorList>
            <person name="Kucharzyk K."/>
            <person name="Murdoch R.W."/>
            <person name="Higgins S."/>
            <person name="Loffler F."/>
        </authorList>
    </citation>
    <scope>NUCLEOTIDE SEQUENCE</scope>
</reference>
<dbReference type="AlphaFoldDB" id="A0A645IFA8"/>
<name>A0A645IFA8_9ZZZZ</name>
<gene>
    <name evidence="1" type="ORF">SDC9_194583</name>
</gene>
<protein>
    <submittedName>
        <fullName evidence="1">Uncharacterized protein</fullName>
    </submittedName>
</protein>
<comment type="caution">
    <text evidence="1">The sequence shown here is derived from an EMBL/GenBank/DDBJ whole genome shotgun (WGS) entry which is preliminary data.</text>
</comment>
<evidence type="ECO:0000313" key="1">
    <source>
        <dbReference type="EMBL" id="MPN46984.1"/>
    </source>
</evidence>
<proteinExistence type="predicted"/>
<organism evidence="1">
    <name type="scientific">bioreactor metagenome</name>
    <dbReference type="NCBI Taxonomy" id="1076179"/>
    <lineage>
        <taxon>unclassified sequences</taxon>
        <taxon>metagenomes</taxon>
        <taxon>ecological metagenomes</taxon>
    </lineage>
</organism>